<evidence type="ECO:0000256" key="2">
    <source>
        <dbReference type="ARBA" id="ARBA00022801"/>
    </source>
</evidence>
<dbReference type="InterPro" id="IPR003495">
    <property type="entry name" value="CobW/HypB/UreG_nucleotide-bd"/>
</dbReference>
<dbReference type="InterPro" id="IPR051316">
    <property type="entry name" value="Zinc-reg_GTPase_activator"/>
</dbReference>
<dbReference type="PANTHER" id="PTHR13748">
    <property type="entry name" value="COBW-RELATED"/>
    <property type="match status" value="1"/>
</dbReference>
<keyword evidence="9" id="KW-1185">Reference proteome</keyword>
<dbReference type="Proteomes" id="UP000584824">
    <property type="component" value="Unassembled WGS sequence"/>
</dbReference>
<dbReference type="GO" id="GO:0000166">
    <property type="term" value="F:nucleotide binding"/>
    <property type="evidence" value="ECO:0007669"/>
    <property type="project" value="UniProtKB-KW"/>
</dbReference>
<evidence type="ECO:0000256" key="4">
    <source>
        <dbReference type="ARBA" id="ARBA00034320"/>
    </source>
</evidence>
<comment type="catalytic activity">
    <reaction evidence="6">
        <text>GTP + H2O = GDP + phosphate + H(+)</text>
        <dbReference type="Rhea" id="RHEA:19669"/>
        <dbReference type="ChEBI" id="CHEBI:15377"/>
        <dbReference type="ChEBI" id="CHEBI:15378"/>
        <dbReference type="ChEBI" id="CHEBI:37565"/>
        <dbReference type="ChEBI" id="CHEBI:43474"/>
        <dbReference type="ChEBI" id="CHEBI:58189"/>
    </reaction>
    <physiologicalReaction direction="left-to-right" evidence="6">
        <dbReference type="Rhea" id="RHEA:19670"/>
    </physiologicalReaction>
</comment>
<sequence>MQARIPVSIVTGFLGAGKSTLLNRLLKDPAMKDAAVIVNEFGDVGIDHLLVESSGDSVIELSDGCLCCTMRGDLIDTLAELMDRIQTGKLKPLKRIVVETTGLADPAPVMQSVMGHPVLIQNFELDGVVTVVDAANGLATLDAHPESVRQAAVADRLVLTKRSLADAGTVERLMARLRALNPRAVITDAESDAPAASLLVNGLYDPDTKHPDVSRWLQEEGVHAHDHHHGDEHHEHGPDCGCGHDHDHHHHHHHDDDHGHHRHADDIRSFSILHDQPIDPMAIEMFVDLLRSAHGEKLLRMKAVVQTSDRPDKPLVLHGVQSIFHPPVRLEAWPDPADQRSRLVLITKGLPEAFVRDLFAAFTGKPVVDHPDRTALSDNPLAVLGVTF</sequence>
<name>A0A7W6K2A0_9HYPH</name>
<feature type="domain" description="CobW C-terminal" evidence="7">
    <location>
        <begin position="267"/>
        <end position="363"/>
    </location>
</feature>
<dbReference type="InterPro" id="IPR011629">
    <property type="entry name" value="CobW-like_C"/>
</dbReference>
<evidence type="ECO:0000256" key="6">
    <source>
        <dbReference type="ARBA" id="ARBA00049117"/>
    </source>
</evidence>
<dbReference type="Pfam" id="PF02492">
    <property type="entry name" value="cobW"/>
    <property type="match status" value="1"/>
</dbReference>
<dbReference type="GO" id="GO:0005737">
    <property type="term" value="C:cytoplasm"/>
    <property type="evidence" value="ECO:0007669"/>
    <property type="project" value="TreeGrafter"/>
</dbReference>
<accession>A0A7W6K2A0</accession>
<comment type="function">
    <text evidence="5">Zinc chaperone that directly transfers zinc cofactor to target proteins, thereby activating them. Zinc is transferred from the CXCC motif in the GTPase domain to the zinc binding site in target proteins in a process requiring GTP hydrolysis.</text>
</comment>
<organism evidence="8 9">
    <name type="scientific">Allorhizobium borbori</name>
    <dbReference type="NCBI Taxonomy" id="485907"/>
    <lineage>
        <taxon>Bacteria</taxon>
        <taxon>Pseudomonadati</taxon>
        <taxon>Pseudomonadota</taxon>
        <taxon>Alphaproteobacteria</taxon>
        <taxon>Hyphomicrobiales</taxon>
        <taxon>Rhizobiaceae</taxon>
        <taxon>Rhizobium/Agrobacterium group</taxon>
        <taxon>Allorhizobium</taxon>
    </lineage>
</organism>
<dbReference type="Gene3D" id="3.40.50.300">
    <property type="entry name" value="P-loop containing nucleotide triphosphate hydrolases"/>
    <property type="match status" value="1"/>
</dbReference>
<comment type="similarity">
    <text evidence="4">Belongs to the SIMIBI class G3E GTPase family. ZNG1 subfamily.</text>
</comment>
<dbReference type="PANTHER" id="PTHR13748:SF62">
    <property type="entry name" value="COBW DOMAIN-CONTAINING PROTEIN"/>
    <property type="match status" value="1"/>
</dbReference>
<dbReference type="EMBL" id="JACIDU010000009">
    <property type="protein sequence ID" value="MBB4103890.1"/>
    <property type="molecule type" value="Genomic_DNA"/>
</dbReference>
<keyword evidence="2" id="KW-0378">Hydrolase</keyword>
<dbReference type="AlphaFoldDB" id="A0A7W6K2A0"/>
<evidence type="ECO:0000259" key="7">
    <source>
        <dbReference type="SMART" id="SM00833"/>
    </source>
</evidence>
<keyword evidence="1" id="KW-0547">Nucleotide-binding</keyword>
<evidence type="ECO:0000256" key="1">
    <source>
        <dbReference type="ARBA" id="ARBA00022741"/>
    </source>
</evidence>
<keyword evidence="3" id="KW-0143">Chaperone</keyword>
<dbReference type="SUPFAM" id="SSF52540">
    <property type="entry name" value="P-loop containing nucleoside triphosphate hydrolases"/>
    <property type="match status" value="1"/>
</dbReference>
<dbReference type="SUPFAM" id="SSF90002">
    <property type="entry name" value="Hypothetical protein YjiA, C-terminal domain"/>
    <property type="match status" value="1"/>
</dbReference>
<gene>
    <name evidence="8" type="ORF">GGQ66_002458</name>
</gene>
<comment type="caution">
    <text evidence="8">The sequence shown here is derived from an EMBL/GenBank/DDBJ whole genome shotgun (WGS) entry which is preliminary data.</text>
</comment>
<proteinExistence type="inferred from homology"/>
<dbReference type="InterPro" id="IPR027417">
    <property type="entry name" value="P-loop_NTPase"/>
</dbReference>
<dbReference type="CDD" id="cd03112">
    <property type="entry name" value="CobW-like"/>
    <property type="match status" value="1"/>
</dbReference>
<dbReference type="Pfam" id="PF07683">
    <property type="entry name" value="CobW_C"/>
    <property type="match status" value="1"/>
</dbReference>
<dbReference type="InterPro" id="IPR036627">
    <property type="entry name" value="CobW-likC_sf"/>
</dbReference>
<evidence type="ECO:0000256" key="3">
    <source>
        <dbReference type="ARBA" id="ARBA00023186"/>
    </source>
</evidence>
<reference evidence="8 9" key="1">
    <citation type="submission" date="2020-08" db="EMBL/GenBank/DDBJ databases">
        <title>Genomic Encyclopedia of Type Strains, Phase IV (KMG-IV): sequencing the most valuable type-strain genomes for metagenomic binning, comparative biology and taxonomic classification.</title>
        <authorList>
            <person name="Goeker M."/>
        </authorList>
    </citation>
    <scope>NUCLEOTIDE SEQUENCE [LARGE SCALE GENOMIC DNA]</scope>
    <source>
        <strain evidence="8 9">DSM 26385</strain>
    </source>
</reference>
<dbReference type="RefSeq" id="WP_183792851.1">
    <property type="nucleotide sequence ID" value="NZ_JACIDU010000009.1"/>
</dbReference>
<dbReference type="Gene3D" id="3.30.1220.10">
    <property type="entry name" value="CobW-like, C-terminal domain"/>
    <property type="match status" value="1"/>
</dbReference>
<evidence type="ECO:0000313" key="9">
    <source>
        <dbReference type="Proteomes" id="UP000584824"/>
    </source>
</evidence>
<dbReference type="SMART" id="SM00833">
    <property type="entry name" value="CobW_C"/>
    <property type="match status" value="1"/>
</dbReference>
<dbReference type="GO" id="GO:0016787">
    <property type="term" value="F:hydrolase activity"/>
    <property type="evidence" value="ECO:0007669"/>
    <property type="project" value="UniProtKB-KW"/>
</dbReference>
<protein>
    <submittedName>
        <fullName evidence="8">G3E family GTPase</fullName>
    </submittedName>
</protein>
<evidence type="ECO:0000256" key="5">
    <source>
        <dbReference type="ARBA" id="ARBA00045658"/>
    </source>
</evidence>
<evidence type="ECO:0000313" key="8">
    <source>
        <dbReference type="EMBL" id="MBB4103890.1"/>
    </source>
</evidence>